<organism evidence="4 5">
    <name type="scientific">Candidatus Blautia faecigallinarum</name>
    <dbReference type="NCBI Taxonomy" id="2838488"/>
    <lineage>
        <taxon>Bacteria</taxon>
        <taxon>Bacillati</taxon>
        <taxon>Bacillota</taxon>
        <taxon>Clostridia</taxon>
        <taxon>Lachnospirales</taxon>
        <taxon>Lachnospiraceae</taxon>
        <taxon>Blautia</taxon>
    </lineage>
</organism>
<gene>
    <name evidence="4" type="ORF">IAA21_06370</name>
</gene>
<evidence type="ECO:0000313" key="5">
    <source>
        <dbReference type="Proteomes" id="UP000824041"/>
    </source>
</evidence>
<dbReference type="NCBIfam" id="NF002384">
    <property type="entry name" value="PRK01395.1"/>
    <property type="match status" value="1"/>
</dbReference>
<evidence type="ECO:0000313" key="4">
    <source>
        <dbReference type="EMBL" id="HIZ22406.1"/>
    </source>
</evidence>
<protein>
    <submittedName>
        <fullName evidence="4">V-type ATP synthase subunit F</fullName>
    </submittedName>
</protein>
<dbReference type="AlphaFoldDB" id="A0A9D2DSP2"/>
<name>A0A9D2DSP2_9FIRM</name>
<proteinExistence type="inferred from homology"/>
<dbReference type="Proteomes" id="UP000824041">
    <property type="component" value="Unassembled WGS sequence"/>
</dbReference>
<keyword evidence="2" id="KW-0813">Transport</keyword>
<evidence type="ECO:0000256" key="3">
    <source>
        <dbReference type="ARBA" id="ARBA00023065"/>
    </source>
</evidence>
<comment type="similarity">
    <text evidence="1">Belongs to the V-ATPase F subunit family.</text>
</comment>
<dbReference type="GO" id="GO:0046961">
    <property type="term" value="F:proton-transporting ATPase activity, rotational mechanism"/>
    <property type="evidence" value="ECO:0007669"/>
    <property type="project" value="InterPro"/>
</dbReference>
<accession>A0A9D2DSP2</accession>
<dbReference type="EMBL" id="DXBU01000090">
    <property type="protein sequence ID" value="HIZ22406.1"/>
    <property type="molecule type" value="Genomic_DNA"/>
</dbReference>
<dbReference type="InterPro" id="IPR008218">
    <property type="entry name" value="ATPase_V1-cplx_f_g_su"/>
</dbReference>
<reference evidence="4" key="1">
    <citation type="journal article" date="2021" name="PeerJ">
        <title>Extensive microbial diversity within the chicken gut microbiome revealed by metagenomics and culture.</title>
        <authorList>
            <person name="Gilroy R."/>
            <person name="Ravi A."/>
            <person name="Getino M."/>
            <person name="Pursley I."/>
            <person name="Horton D.L."/>
            <person name="Alikhan N.F."/>
            <person name="Baker D."/>
            <person name="Gharbi K."/>
            <person name="Hall N."/>
            <person name="Watson M."/>
            <person name="Adriaenssens E.M."/>
            <person name="Foster-Nyarko E."/>
            <person name="Jarju S."/>
            <person name="Secka A."/>
            <person name="Antonio M."/>
            <person name="Oren A."/>
            <person name="Chaudhuri R.R."/>
            <person name="La Ragione R."/>
            <person name="Hildebrand F."/>
            <person name="Pallen M.J."/>
        </authorList>
    </citation>
    <scope>NUCLEOTIDE SEQUENCE</scope>
    <source>
        <strain evidence="4">14324</strain>
    </source>
</reference>
<dbReference type="InterPro" id="IPR036906">
    <property type="entry name" value="ATPase_V1_fsu_sf"/>
</dbReference>
<comment type="caution">
    <text evidence="4">The sequence shown here is derived from an EMBL/GenBank/DDBJ whole genome shotgun (WGS) entry which is preliminary data.</text>
</comment>
<evidence type="ECO:0000256" key="2">
    <source>
        <dbReference type="ARBA" id="ARBA00022448"/>
    </source>
</evidence>
<reference evidence="4" key="2">
    <citation type="submission" date="2021-04" db="EMBL/GenBank/DDBJ databases">
        <authorList>
            <person name="Gilroy R."/>
        </authorList>
    </citation>
    <scope>NUCLEOTIDE SEQUENCE</scope>
    <source>
        <strain evidence="4">14324</strain>
    </source>
</reference>
<dbReference type="SUPFAM" id="SSF159468">
    <property type="entry name" value="AtpF-like"/>
    <property type="match status" value="1"/>
</dbReference>
<dbReference type="Gene3D" id="3.40.50.10580">
    <property type="entry name" value="ATPase, V1 complex, subunit F"/>
    <property type="match status" value="1"/>
</dbReference>
<evidence type="ECO:0000256" key="1">
    <source>
        <dbReference type="ARBA" id="ARBA00010148"/>
    </source>
</evidence>
<dbReference type="Pfam" id="PF01990">
    <property type="entry name" value="ATP-synt_F"/>
    <property type="match status" value="1"/>
</dbReference>
<sequence length="105" mass="11438">MYRIAVLGDYDSIYGFSALGLDIFPQEDPKEAAKKLHELAESGYGVVYITEKLAAEMDAAIEKYRERVLPAIILIPGVSGNTGQGTQSVRRSVEQAVGSDILFSK</sequence>
<keyword evidence="3" id="KW-0406">Ion transport</keyword>